<dbReference type="GO" id="GO:0003677">
    <property type="term" value="F:DNA binding"/>
    <property type="evidence" value="ECO:0007669"/>
    <property type="project" value="UniProtKB-KW"/>
</dbReference>
<dbReference type="InterPro" id="IPR011991">
    <property type="entry name" value="ArsR-like_HTH"/>
</dbReference>
<comment type="caution">
    <text evidence="5">The sequence shown here is derived from an EMBL/GenBank/DDBJ whole genome shotgun (WGS) entry which is preliminary data.</text>
</comment>
<dbReference type="AlphaFoldDB" id="A0A2H0RFB5"/>
<sequence length="108" mass="12681">MVTKDMMRNKKEELRRVGRATPYRRRERIIKGFANFRRLQILELLARKSELSVEEIADELGMGYMNASDHIRKMAIAGLLLKRRAGRATHHKLTDFAHEVLTFCKKLK</sequence>
<evidence type="ECO:0000256" key="1">
    <source>
        <dbReference type="ARBA" id="ARBA00023015"/>
    </source>
</evidence>
<gene>
    <name evidence="5" type="ORF">COV10_00935</name>
</gene>
<proteinExistence type="predicted"/>
<dbReference type="Pfam" id="PF01022">
    <property type="entry name" value="HTH_5"/>
    <property type="match status" value="1"/>
</dbReference>
<dbReference type="SUPFAM" id="SSF46785">
    <property type="entry name" value="Winged helix' DNA-binding domain"/>
    <property type="match status" value="1"/>
</dbReference>
<feature type="domain" description="HTH arsR-type" evidence="4">
    <location>
        <begin position="18"/>
        <end position="108"/>
    </location>
</feature>
<keyword evidence="2" id="KW-0238">DNA-binding</keyword>
<dbReference type="GO" id="GO:0003700">
    <property type="term" value="F:DNA-binding transcription factor activity"/>
    <property type="evidence" value="ECO:0007669"/>
    <property type="project" value="InterPro"/>
</dbReference>
<evidence type="ECO:0000313" key="6">
    <source>
        <dbReference type="Proteomes" id="UP000228767"/>
    </source>
</evidence>
<dbReference type="SMART" id="SM00418">
    <property type="entry name" value="HTH_ARSR"/>
    <property type="match status" value="1"/>
</dbReference>
<dbReference type="PRINTS" id="PR00778">
    <property type="entry name" value="HTHARSR"/>
</dbReference>
<evidence type="ECO:0000256" key="3">
    <source>
        <dbReference type="ARBA" id="ARBA00023163"/>
    </source>
</evidence>
<dbReference type="InterPro" id="IPR051011">
    <property type="entry name" value="Metal_resp_trans_reg"/>
</dbReference>
<keyword evidence="3" id="KW-0804">Transcription</keyword>
<dbReference type="InterPro" id="IPR001845">
    <property type="entry name" value="HTH_ArsR_DNA-bd_dom"/>
</dbReference>
<dbReference type="CDD" id="cd00090">
    <property type="entry name" value="HTH_ARSR"/>
    <property type="match status" value="1"/>
</dbReference>
<evidence type="ECO:0000256" key="2">
    <source>
        <dbReference type="ARBA" id="ARBA00023125"/>
    </source>
</evidence>
<evidence type="ECO:0000313" key="5">
    <source>
        <dbReference type="EMBL" id="PIR45076.1"/>
    </source>
</evidence>
<dbReference type="PANTHER" id="PTHR43132">
    <property type="entry name" value="ARSENICAL RESISTANCE OPERON REPRESSOR ARSR-RELATED"/>
    <property type="match status" value="1"/>
</dbReference>
<keyword evidence="1" id="KW-0805">Transcription regulation</keyword>
<dbReference type="PANTHER" id="PTHR43132:SF6">
    <property type="entry name" value="HTH-TYPE TRANSCRIPTIONAL REPRESSOR CZRA"/>
    <property type="match status" value="1"/>
</dbReference>
<dbReference type="PROSITE" id="PS50987">
    <property type="entry name" value="HTH_ARSR_2"/>
    <property type="match status" value="1"/>
</dbReference>
<dbReference type="InterPro" id="IPR036390">
    <property type="entry name" value="WH_DNA-bd_sf"/>
</dbReference>
<organism evidence="5 6">
    <name type="scientific">Candidatus Vogelbacteria bacterium CG10_big_fil_rev_8_21_14_0_10_51_16</name>
    <dbReference type="NCBI Taxonomy" id="1975045"/>
    <lineage>
        <taxon>Bacteria</taxon>
        <taxon>Candidatus Vogeliibacteriota</taxon>
    </lineage>
</organism>
<evidence type="ECO:0000259" key="4">
    <source>
        <dbReference type="PROSITE" id="PS50987"/>
    </source>
</evidence>
<protein>
    <recommendedName>
        <fullName evidence="4">HTH arsR-type domain-containing protein</fullName>
    </recommendedName>
</protein>
<dbReference type="Gene3D" id="1.10.10.10">
    <property type="entry name" value="Winged helix-like DNA-binding domain superfamily/Winged helix DNA-binding domain"/>
    <property type="match status" value="1"/>
</dbReference>
<dbReference type="Proteomes" id="UP000228767">
    <property type="component" value="Unassembled WGS sequence"/>
</dbReference>
<reference evidence="5 6" key="1">
    <citation type="submission" date="2017-09" db="EMBL/GenBank/DDBJ databases">
        <title>Depth-based differentiation of microbial function through sediment-hosted aquifers and enrichment of novel symbionts in the deep terrestrial subsurface.</title>
        <authorList>
            <person name="Probst A.J."/>
            <person name="Ladd B."/>
            <person name="Jarett J.K."/>
            <person name="Geller-Mcgrath D.E."/>
            <person name="Sieber C.M."/>
            <person name="Emerson J.B."/>
            <person name="Anantharaman K."/>
            <person name="Thomas B.C."/>
            <person name="Malmstrom R."/>
            <person name="Stieglmeier M."/>
            <person name="Klingl A."/>
            <person name="Woyke T."/>
            <person name="Ryan C.M."/>
            <person name="Banfield J.F."/>
        </authorList>
    </citation>
    <scope>NUCLEOTIDE SEQUENCE [LARGE SCALE GENOMIC DNA]</scope>
    <source>
        <strain evidence="5">CG10_big_fil_rev_8_21_14_0_10_51_16</strain>
    </source>
</reference>
<dbReference type="EMBL" id="PCYI01000006">
    <property type="protein sequence ID" value="PIR45076.1"/>
    <property type="molecule type" value="Genomic_DNA"/>
</dbReference>
<dbReference type="InterPro" id="IPR036388">
    <property type="entry name" value="WH-like_DNA-bd_sf"/>
</dbReference>
<name>A0A2H0RFB5_9BACT</name>
<accession>A0A2H0RFB5</accession>